<evidence type="ECO:0000313" key="2">
    <source>
        <dbReference type="Proteomes" id="UP000059419"/>
    </source>
</evidence>
<name>A0A0U5LBH9_9GAMM</name>
<organism evidence="1 2">
    <name type="scientific">Duffyella gerundensis</name>
    <dbReference type="NCBI Taxonomy" id="1619313"/>
    <lineage>
        <taxon>Bacteria</taxon>
        <taxon>Pseudomonadati</taxon>
        <taxon>Pseudomonadota</taxon>
        <taxon>Gammaproteobacteria</taxon>
        <taxon>Enterobacterales</taxon>
        <taxon>Erwiniaceae</taxon>
        <taxon>Duffyella</taxon>
    </lineage>
</organism>
<dbReference type="AlphaFoldDB" id="A0A0U5LBH9"/>
<geneLocation type="plasmid" evidence="2">
    <name>pEM01</name>
</geneLocation>
<gene>
    <name evidence="1" type="ORF">EM595_p0370</name>
</gene>
<dbReference type="KEGG" id="ege:EM595_p0370"/>
<evidence type="ECO:0000313" key="1">
    <source>
        <dbReference type="EMBL" id="CUU26067.1"/>
    </source>
</evidence>
<dbReference type="EMBL" id="LN907828">
    <property type="protein sequence ID" value="CUU26067.1"/>
    <property type="molecule type" value="Genomic_DNA"/>
</dbReference>
<protein>
    <submittedName>
        <fullName evidence="1">Putative membrane protein</fullName>
    </submittedName>
</protein>
<dbReference type="Proteomes" id="UP000059419">
    <property type="component" value="Plasmid pEM01"/>
</dbReference>
<proteinExistence type="predicted"/>
<dbReference type="PATRIC" id="fig|1619313.3.peg.3988"/>
<sequence>MKLINKRQTAASLTPYAVMFSLYIQQVENNAFSSAKIGSLLFLLYIFCWNAAGKVNVLIAHNPFINTINLMRISECFYYFSE</sequence>
<reference evidence="2" key="1">
    <citation type="submission" date="2015-11" db="EMBL/GenBank/DDBJ databases">
        <authorList>
            <person name="Blom J."/>
        </authorList>
    </citation>
    <scope>NUCLEOTIDE SEQUENCE [LARGE SCALE GENOMIC DNA]</scope>
    <source>
        <plasmid evidence="2">pEM01</plasmid>
    </source>
</reference>
<accession>A0A0U5LBH9</accession>
<keyword evidence="2" id="KW-1185">Reference proteome</keyword>